<dbReference type="Proteomes" id="UP001195483">
    <property type="component" value="Unassembled WGS sequence"/>
</dbReference>
<dbReference type="PANTHER" id="PTHR44427">
    <property type="entry name" value="CARCINOEMBRYONIC ANTIGEN-RELATED CELL ADHESION MOLECULE 19"/>
    <property type="match status" value="1"/>
</dbReference>
<evidence type="ECO:0000259" key="4">
    <source>
        <dbReference type="PROSITE" id="PS50835"/>
    </source>
</evidence>
<feature type="domain" description="Ig-like" evidence="4">
    <location>
        <begin position="234"/>
        <end position="317"/>
    </location>
</feature>
<keyword evidence="1" id="KW-0732">Signal</keyword>
<dbReference type="InterPro" id="IPR036179">
    <property type="entry name" value="Ig-like_dom_sf"/>
</dbReference>
<evidence type="ECO:0000313" key="5">
    <source>
        <dbReference type="EMBL" id="KAK3583495.1"/>
    </source>
</evidence>
<dbReference type="EMBL" id="JAEAOA010001522">
    <property type="protein sequence ID" value="KAK3583495.1"/>
    <property type="molecule type" value="Genomic_DNA"/>
</dbReference>
<keyword evidence="3" id="KW-0812">Transmembrane</keyword>
<organism evidence="5 6">
    <name type="scientific">Potamilus streckersoni</name>
    <dbReference type="NCBI Taxonomy" id="2493646"/>
    <lineage>
        <taxon>Eukaryota</taxon>
        <taxon>Metazoa</taxon>
        <taxon>Spiralia</taxon>
        <taxon>Lophotrochozoa</taxon>
        <taxon>Mollusca</taxon>
        <taxon>Bivalvia</taxon>
        <taxon>Autobranchia</taxon>
        <taxon>Heteroconchia</taxon>
        <taxon>Palaeoheterodonta</taxon>
        <taxon>Unionida</taxon>
        <taxon>Unionoidea</taxon>
        <taxon>Unionidae</taxon>
        <taxon>Ambleminae</taxon>
        <taxon>Lampsilini</taxon>
        <taxon>Potamilus</taxon>
    </lineage>
</organism>
<evidence type="ECO:0000313" key="6">
    <source>
        <dbReference type="Proteomes" id="UP001195483"/>
    </source>
</evidence>
<dbReference type="SMART" id="SM00408">
    <property type="entry name" value="IGc2"/>
    <property type="match status" value="2"/>
</dbReference>
<feature type="transmembrane region" description="Helical" evidence="3">
    <location>
        <begin position="418"/>
        <end position="439"/>
    </location>
</feature>
<accession>A0AAE0S1Z3</accession>
<dbReference type="Gene3D" id="2.60.40.10">
    <property type="entry name" value="Immunoglobulins"/>
    <property type="match status" value="3"/>
</dbReference>
<dbReference type="PROSITE" id="PS50835">
    <property type="entry name" value="IG_LIKE"/>
    <property type="match status" value="3"/>
</dbReference>
<keyword evidence="3" id="KW-1133">Transmembrane helix</keyword>
<dbReference type="InterPro" id="IPR007110">
    <property type="entry name" value="Ig-like_dom"/>
</dbReference>
<dbReference type="InterPro" id="IPR013783">
    <property type="entry name" value="Ig-like_fold"/>
</dbReference>
<evidence type="ECO:0000256" key="3">
    <source>
        <dbReference type="SAM" id="Phobius"/>
    </source>
</evidence>
<sequence length="571" mass="64554">MTTTNTFCCKYNLMRNQLKDGNMSFLFIVFCFFTVHNISEEKTIQGIIGRNVTFSWTFKNIINDDIYILRNKSFIHQVLPPKDPSHPNTLPDRVNVSVSNVAADDIKVTVDIFNITENDAATYSLVQLWKLQDLDDIVHLKTVDEISIPKIAIVPHNVLDLSLVLECRVFITSTVEYVWRVNGSLIGNHGKYSLNDTFLSIRNLTIDDQYDVYTCNMSESGFESDPYSIIMSGPNVIKFAPNITMVKEYSGLTVSCLADCSPICSWKWTKLNVSEGQDNVISTSNILHIRNITRHDGGIYSCNVLNKVTGMELVNLTPIQIMYGPDSISFNSSVKIIQMNEKDSKTISCSADCFPNCHISWTETTSEILINGPELKLFSVNRNVNYTCYASNANIDNSTISDTIYVIVKSELPFKRHLMYVLLGSGITVAVAFLACLLYKLTKWLHVDRVSNRSAVTDCKKDDRDENLKEEVPSGNYWTIVCSEEGELNSVIETEFERHRQNQLIGQKITSTNSELKLLMRPREVHQVIVEVEGYLNPIEAYPVELDDYIHPIHSDPVHSGFVPACQSTEV</sequence>
<dbReference type="SMART" id="SM00409">
    <property type="entry name" value="IG"/>
    <property type="match status" value="3"/>
</dbReference>
<dbReference type="Pfam" id="PF13927">
    <property type="entry name" value="Ig_3"/>
    <property type="match status" value="1"/>
</dbReference>
<keyword evidence="2" id="KW-0325">Glycoprotein</keyword>
<reference evidence="5" key="2">
    <citation type="journal article" date="2021" name="Genome Biol. Evol.">
        <title>Developing a high-quality reference genome for a parasitic bivalve with doubly uniparental inheritance (Bivalvia: Unionida).</title>
        <authorList>
            <person name="Smith C.H."/>
        </authorList>
    </citation>
    <scope>NUCLEOTIDE SEQUENCE</scope>
    <source>
        <strain evidence="5">CHS0354</strain>
        <tissue evidence="5">Mantle</tissue>
    </source>
</reference>
<feature type="domain" description="Ig-like" evidence="4">
    <location>
        <begin position="149"/>
        <end position="232"/>
    </location>
</feature>
<dbReference type="InterPro" id="IPR050831">
    <property type="entry name" value="CEA_cell_adhesion"/>
</dbReference>
<keyword evidence="6" id="KW-1185">Reference proteome</keyword>
<gene>
    <name evidence="5" type="ORF">CHS0354_025628</name>
</gene>
<dbReference type="AlphaFoldDB" id="A0AAE0S1Z3"/>
<dbReference type="InterPro" id="IPR003599">
    <property type="entry name" value="Ig_sub"/>
</dbReference>
<feature type="domain" description="Ig-like" evidence="4">
    <location>
        <begin position="325"/>
        <end position="401"/>
    </location>
</feature>
<reference evidence="5" key="3">
    <citation type="submission" date="2023-05" db="EMBL/GenBank/DDBJ databases">
        <authorList>
            <person name="Smith C.H."/>
        </authorList>
    </citation>
    <scope>NUCLEOTIDE SEQUENCE</scope>
    <source>
        <strain evidence="5">CHS0354</strain>
        <tissue evidence="5">Mantle</tissue>
    </source>
</reference>
<evidence type="ECO:0000256" key="2">
    <source>
        <dbReference type="ARBA" id="ARBA00023180"/>
    </source>
</evidence>
<comment type="caution">
    <text evidence="5">The sequence shown here is derived from an EMBL/GenBank/DDBJ whole genome shotgun (WGS) entry which is preliminary data.</text>
</comment>
<evidence type="ECO:0000256" key="1">
    <source>
        <dbReference type="ARBA" id="ARBA00022729"/>
    </source>
</evidence>
<proteinExistence type="predicted"/>
<name>A0AAE0S1Z3_9BIVA</name>
<dbReference type="InterPro" id="IPR003598">
    <property type="entry name" value="Ig_sub2"/>
</dbReference>
<dbReference type="PANTHER" id="PTHR44427:SF21">
    <property type="entry name" value="CEA CELL ADHESION MOLECULE 19"/>
    <property type="match status" value="1"/>
</dbReference>
<feature type="transmembrane region" description="Helical" evidence="3">
    <location>
        <begin position="21"/>
        <end position="38"/>
    </location>
</feature>
<keyword evidence="3" id="KW-0472">Membrane</keyword>
<protein>
    <recommendedName>
        <fullName evidence="4">Ig-like domain-containing protein</fullName>
    </recommendedName>
</protein>
<dbReference type="SUPFAM" id="SSF48726">
    <property type="entry name" value="Immunoglobulin"/>
    <property type="match status" value="2"/>
</dbReference>
<reference evidence="5" key="1">
    <citation type="journal article" date="2021" name="Genome Biol. Evol.">
        <title>A High-Quality Reference Genome for a Parasitic Bivalve with Doubly Uniparental Inheritance (Bivalvia: Unionida).</title>
        <authorList>
            <person name="Smith C.H."/>
        </authorList>
    </citation>
    <scope>NUCLEOTIDE SEQUENCE</scope>
    <source>
        <strain evidence="5">CHS0354</strain>
    </source>
</reference>